<dbReference type="Pfam" id="PF01061">
    <property type="entry name" value="ABC2_membrane"/>
    <property type="match status" value="1"/>
</dbReference>
<accession>A0A6J4IB55</accession>
<sequence>MTTLDAAASEGVSRPVLLTGRRASWLRILAISRRHAYVLWRSPHRFFDIAFWPVVDVLLWGSLGVFVSTQTADADRAGATYLLAGIVLFHVLFQSHISVATGFLEETWSRNVLNLMVTPLRELEYAAGVALFGLVKLVMAMGVVTGTAVVGYSFDPGALGWGVIPIAAVLLATGWAVSLFVIGMVLRFGQSAEIMAWAIIFLMLSLSGAFYPIEALPGLLQPLGAALPTTYAFEAMRAILDGEPMPWGVLGIAAAMTVVMAIAGVAFAAHMLRVFRRGGYVTRFS</sequence>
<evidence type="ECO:0000259" key="6">
    <source>
        <dbReference type="PROSITE" id="PS51012"/>
    </source>
</evidence>
<protein>
    <recommendedName>
        <fullName evidence="5">Transport permease protein</fullName>
    </recommendedName>
</protein>
<evidence type="ECO:0000256" key="2">
    <source>
        <dbReference type="ARBA" id="ARBA00022692"/>
    </source>
</evidence>
<keyword evidence="3 5" id="KW-1133">Transmembrane helix</keyword>
<dbReference type="PIRSF" id="PIRSF006648">
    <property type="entry name" value="DrrB"/>
    <property type="match status" value="1"/>
</dbReference>
<evidence type="ECO:0000256" key="3">
    <source>
        <dbReference type="ARBA" id="ARBA00022989"/>
    </source>
</evidence>
<dbReference type="InterPro" id="IPR013525">
    <property type="entry name" value="ABC2_TM"/>
</dbReference>
<evidence type="ECO:0000256" key="4">
    <source>
        <dbReference type="ARBA" id="ARBA00023136"/>
    </source>
</evidence>
<dbReference type="GO" id="GO:0043190">
    <property type="term" value="C:ATP-binding cassette (ABC) transporter complex"/>
    <property type="evidence" value="ECO:0007669"/>
    <property type="project" value="InterPro"/>
</dbReference>
<organism evidence="7">
    <name type="scientific">uncultured Acidimicrobiales bacterium</name>
    <dbReference type="NCBI Taxonomy" id="310071"/>
    <lineage>
        <taxon>Bacteria</taxon>
        <taxon>Bacillati</taxon>
        <taxon>Actinomycetota</taxon>
        <taxon>Acidimicrobiia</taxon>
        <taxon>Acidimicrobiales</taxon>
        <taxon>environmental samples</taxon>
    </lineage>
</organism>
<dbReference type="EMBL" id="CADCSY010000092">
    <property type="protein sequence ID" value="CAA9247271.1"/>
    <property type="molecule type" value="Genomic_DNA"/>
</dbReference>
<feature type="transmembrane region" description="Helical" evidence="5">
    <location>
        <begin position="81"/>
        <end position="104"/>
    </location>
</feature>
<dbReference type="PANTHER" id="PTHR43027">
    <property type="entry name" value="DOXORUBICIN RESISTANCE ABC TRANSPORTER PERMEASE PROTEIN DRRC-RELATED"/>
    <property type="match status" value="1"/>
</dbReference>
<feature type="transmembrane region" description="Helical" evidence="5">
    <location>
        <begin position="49"/>
        <end position="69"/>
    </location>
</feature>
<gene>
    <name evidence="7" type="ORF">AVDCRST_MAG20-2160</name>
</gene>
<comment type="similarity">
    <text evidence="5">Belongs to the ABC-2 integral membrane protein family.</text>
</comment>
<keyword evidence="4 5" id="KW-0472">Membrane</keyword>
<dbReference type="InterPro" id="IPR000412">
    <property type="entry name" value="ABC_2_transport"/>
</dbReference>
<dbReference type="InterPro" id="IPR047817">
    <property type="entry name" value="ABC2_TM_bact-type"/>
</dbReference>
<dbReference type="PANTHER" id="PTHR43027:SF1">
    <property type="entry name" value="DOXORUBICIN RESISTANCE ABC TRANSPORTER PERMEASE PROTEIN DRRC-RELATED"/>
    <property type="match status" value="1"/>
</dbReference>
<dbReference type="GO" id="GO:0140359">
    <property type="term" value="F:ABC-type transporter activity"/>
    <property type="evidence" value="ECO:0007669"/>
    <property type="project" value="InterPro"/>
</dbReference>
<proteinExistence type="inferred from homology"/>
<feature type="transmembrane region" description="Helical" evidence="5">
    <location>
        <begin position="247"/>
        <end position="269"/>
    </location>
</feature>
<feature type="transmembrane region" description="Helical" evidence="5">
    <location>
        <begin position="158"/>
        <end position="182"/>
    </location>
</feature>
<keyword evidence="5" id="KW-1003">Cell membrane</keyword>
<dbReference type="PROSITE" id="PS51012">
    <property type="entry name" value="ABC_TM2"/>
    <property type="match status" value="1"/>
</dbReference>
<keyword evidence="2 5" id="KW-0812">Transmembrane</keyword>
<feature type="transmembrane region" description="Helical" evidence="5">
    <location>
        <begin position="125"/>
        <end position="152"/>
    </location>
</feature>
<evidence type="ECO:0000313" key="7">
    <source>
        <dbReference type="EMBL" id="CAA9247271.1"/>
    </source>
</evidence>
<reference evidence="7" key="1">
    <citation type="submission" date="2020-02" db="EMBL/GenBank/DDBJ databases">
        <authorList>
            <person name="Meier V. D."/>
        </authorList>
    </citation>
    <scope>NUCLEOTIDE SEQUENCE</scope>
    <source>
        <strain evidence="7">AVDCRST_MAG20</strain>
    </source>
</reference>
<feature type="transmembrane region" description="Helical" evidence="5">
    <location>
        <begin position="194"/>
        <end position="213"/>
    </location>
</feature>
<name>A0A6J4IB55_9ACTN</name>
<keyword evidence="5" id="KW-0813">Transport</keyword>
<evidence type="ECO:0000256" key="5">
    <source>
        <dbReference type="RuleBase" id="RU361157"/>
    </source>
</evidence>
<dbReference type="InterPro" id="IPR052902">
    <property type="entry name" value="ABC-2_transporter"/>
</dbReference>
<comment type="subcellular location">
    <subcellularLocation>
        <location evidence="5">Cell membrane</location>
        <topology evidence="5">Multi-pass membrane protein</topology>
    </subcellularLocation>
    <subcellularLocation>
        <location evidence="1">Membrane</location>
        <topology evidence="1">Multi-pass membrane protein</topology>
    </subcellularLocation>
</comment>
<dbReference type="AlphaFoldDB" id="A0A6J4IB55"/>
<evidence type="ECO:0000256" key="1">
    <source>
        <dbReference type="ARBA" id="ARBA00004141"/>
    </source>
</evidence>
<feature type="domain" description="ABC transmembrane type-2" evidence="6">
    <location>
        <begin position="44"/>
        <end position="271"/>
    </location>
</feature>